<evidence type="ECO:0000313" key="6">
    <source>
        <dbReference type="Proteomes" id="UP000070620"/>
    </source>
</evidence>
<dbReference type="AlphaFoldDB" id="A0A136PYW2"/>
<keyword evidence="2 5" id="KW-0808">Transferase</keyword>
<protein>
    <submittedName>
        <fullName evidence="5">Scyllo-inosamine-4-phosphate amidinotransferase</fullName>
    </submittedName>
</protein>
<gene>
    <name evidence="5" type="ORF">AWW66_01460</name>
</gene>
<feature type="active site" evidence="3">
    <location>
        <position position="200"/>
    </location>
</feature>
<dbReference type="InterPro" id="IPR033195">
    <property type="entry name" value="AmidinoTrfase"/>
</dbReference>
<feature type="region of interest" description="Disordered" evidence="4">
    <location>
        <begin position="1"/>
        <end position="20"/>
    </location>
</feature>
<dbReference type="PANTHER" id="PTHR10488:SF1">
    <property type="entry name" value="GLYCINE AMIDINOTRANSFERASE, MITOCHONDRIAL"/>
    <property type="match status" value="1"/>
</dbReference>
<evidence type="ECO:0000256" key="2">
    <source>
        <dbReference type="ARBA" id="ARBA00022679"/>
    </source>
</evidence>
<dbReference type="PANTHER" id="PTHR10488">
    <property type="entry name" value="GLYCINE AMIDINOTRANSFERASE, MITOCHONDRIAL"/>
    <property type="match status" value="1"/>
</dbReference>
<comment type="caution">
    <text evidence="5">The sequence shown here is derived from an EMBL/GenBank/DDBJ whole genome shotgun (WGS) entry which is preliminary data.</text>
</comment>
<dbReference type="SUPFAM" id="SSF55909">
    <property type="entry name" value="Pentein"/>
    <property type="match status" value="1"/>
</dbReference>
<feature type="active site" description="Amidino-cysteine intermediate" evidence="3">
    <location>
        <position position="354"/>
    </location>
</feature>
<evidence type="ECO:0000313" key="5">
    <source>
        <dbReference type="EMBL" id="KXK63660.1"/>
    </source>
</evidence>
<feature type="compositionally biased region" description="Polar residues" evidence="4">
    <location>
        <begin position="1"/>
        <end position="11"/>
    </location>
</feature>
<name>A0A136PYW2_9ACTN</name>
<accession>A0A136PYW2</accession>
<reference evidence="5 6" key="1">
    <citation type="submission" date="2016-01" db="EMBL/GenBank/DDBJ databases">
        <title>Whole genome sequence and analysis of Micromonospora rosaria DSM 803, which can produce antibacterial substance rosamicin.</title>
        <authorList>
            <person name="Yang H."/>
            <person name="He X."/>
            <person name="Zhu D."/>
        </authorList>
    </citation>
    <scope>NUCLEOTIDE SEQUENCE [LARGE SCALE GENOMIC DNA]</scope>
    <source>
        <strain evidence="5 6">DSM 803</strain>
    </source>
</reference>
<feature type="active site" evidence="3">
    <location>
        <position position="250"/>
    </location>
</feature>
<dbReference type="EMBL" id="LRQV01000003">
    <property type="protein sequence ID" value="KXK63660.1"/>
    <property type="molecule type" value="Genomic_DNA"/>
</dbReference>
<sequence length="370" mass="40946">MTVEQTVTTPAPSTPERAGLPAVNSWDEFTALREIVVGHASHYRLPAQDDPSAWLTCFPKLTRAELERIAVGQAPAQVVEETNEDLAVLCASLSALGVTVRRPDVVDHSVEFASPHWRTAGFKSYCPRDLTLVVGSTIIETPSPTRARYFELFGLRALFQEYLLRGATWLAAPRPQLRDELYPVDADGLPDLAETEPVFDAANVLRLGRDLFYQVSRSGNELGLRWLESTVRLLGDIRVHPLRGIYGYTHIDSTITLLRPGLVLLNPGRIRPDTVPEPLRGWDVLWCPPLRQPALGPPTLSEHWIAMNLLMVDEEHAVVDADQPALIAALEGRGITVLPHRLRHARALGGGFHCVTLDTVRTGGPEHYLD</sequence>
<organism evidence="5 6">
    <name type="scientific">Micromonospora rosaria</name>
    <dbReference type="NCBI Taxonomy" id="47874"/>
    <lineage>
        <taxon>Bacteria</taxon>
        <taxon>Bacillati</taxon>
        <taxon>Actinomycetota</taxon>
        <taxon>Actinomycetes</taxon>
        <taxon>Micromonosporales</taxon>
        <taxon>Micromonosporaceae</taxon>
        <taxon>Micromonospora</taxon>
    </lineage>
</organism>
<keyword evidence="6" id="KW-1185">Reference proteome</keyword>
<evidence type="ECO:0000256" key="3">
    <source>
        <dbReference type="PIRSR" id="PIRSR633195-1"/>
    </source>
</evidence>
<dbReference type="OrthoDB" id="258252at2"/>
<comment type="similarity">
    <text evidence="1">Belongs to the amidinotransferase family.</text>
</comment>
<evidence type="ECO:0000256" key="4">
    <source>
        <dbReference type="SAM" id="MobiDB-lite"/>
    </source>
</evidence>
<dbReference type="Gene3D" id="3.75.10.10">
    <property type="entry name" value="L-arginine/glycine Amidinotransferase, Chain A"/>
    <property type="match status" value="1"/>
</dbReference>
<dbReference type="GO" id="GO:0015067">
    <property type="term" value="F:amidinotransferase activity"/>
    <property type="evidence" value="ECO:0007669"/>
    <property type="project" value="InterPro"/>
</dbReference>
<dbReference type="Proteomes" id="UP000070620">
    <property type="component" value="Unassembled WGS sequence"/>
</dbReference>
<evidence type="ECO:0000256" key="1">
    <source>
        <dbReference type="ARBA" id="ARBA00006943"/>
    </source>
</evidence>
<proteinExistence type="inferred from homology"/>
<dbReference type="RefSeq" id="WP_083978139.1">
    <property type="nucleotide sequence ID" value="NZ_JBIUBN010000010.1"/>
</dbReference>